<dbReference type="Proteomes" id="UP000182761">
    <property type="component" value="Unassembled WGS sequence"/>
</dbReference>
<keyword evidence="1" id="KW-0472">Membrane</keyword>
<keyword evidence="4" id="KW-1185">Reference proteome</keyword>
<dbReference type="InterPro" id="IPR050570">
    <property type="entry name" value="Cell_wall_metabolism_enzyme"/>
</dbReference>
<keyword evidence="1" id="KW-1133">Transmembrane helix</keyword>
<reference evidence="3 4" key="1">
    <citation type="submission" date="2016-01" db="EMBL/GenBank/DDBJ databases">
        <authorList>
            <person name="McClelland M."/>
            <person name="Jain A."/>
            <person name="Saraogi P."/>
            <person name="Mendelson R."/>
            <person name="Westerman R."/>
            <person name="SanMiguel P."/>
            <person name="Csonka L."/>
        </authorList>
    </citation>
    <scope>NUCLEOTIDE SEQUENCE [LARGE SCALE GENOMIC DNA]</scope>
    <source>
        <strain evidence="3 4">R-53146</strain>
    </source>
</reference>
<dbReference type="InterPro" id="IPR016047">
    <property type="entry name" value="M23ase_b-sheet_dom"/>
</dbReference>
<keyword evidence="1" id="KW-0812">Transmembrane</keyword>
<accession>A0A0X3ANW3</accession>
<sequence>MKNNKSKYSTIIITDKNSLETKIFSVKNKHIKNIFLYKKILFLSLLTAFCLVAGLVSYISYVYYQKQNLHVKIADLESKLDTKKLNDMIINLNEAEKSLLKIERYLKDRQVKTLPPADSQFNVNNVGGEYYPVTDANLNLIEFKKERITDILKKIQFVPIGLPHVGRITSNFGVRGNPMKKGKGSEFHPGLDIAGNIGDPIHATANGVITYASVKGGYGNCIMIKHHFGYETLYGHLSKILVKKGQIVNAGDVIGELGSTGRSTGPHVHYEIIYNKEKENPNNYLQIN</sequence>
<keyword evidence="3" id="KW-0378">Hydrolase</keyword>
<dbReference type="STRING" id="1586267.GCA_001418685_00884"/>
<dbReference type="EMBL" id="FCOR01000004">
    <property type="protein sequence ID" value="CVK16046.1"/>
    <property type="molecule type" value="Genomic_DNA"/>
</dbReference>
<gene>
    <name evidence="3" type="ORF">Ga0061079_104165</name>
</gene>
<name>A0A0X3ANW3_9FLAO</name>
<protein>
    <submittedName>
        <fullName evidence="3">Murein DD-endopeptidase MepM and murein hydrolase activator NlpD, contain LysM domain</fullName>
    </submittedName>
</protein>
<dbReference type="CDD" id="cd12797">
    <property type="entry name" value="M23_peptidase"/>
    <property type="match status" value="1"/>
</dbReference>
<feature type="transmembrane region" description="Helical" evidence="1">
    <location>
        <begin position="40"/>
        <end position="64"/>
    </location>
</feature>
<dbReference type="OrthoDB" id="1522859at2"/>
<dbReference type="RefSeq" id="WP_055425251.1">
    <property type="nucleotide sequence ID" value="NZ_FCOR01000004.1"/>
</dbReference>
<feature type="domain" description="M23ase beta-sheet core" evidence="2">
    <location>
        <begin position="187"/>
        <end position="281"/>
    </location>
</feature>
<evidence type="ECO:0000259" key="2">
    <source>
        <dbReference type="Pfam" id="PF01551"/>
    </source>
</evidence>
<evidence type="ECO:0000313" key="4">
    <source>
        <dbReference type="Proteomes" id="UP000182761"/>
    </source>
</evidence>
<dbReference type="SUPFAM" id="SSF51261">
    <property type="entry name" value="Duplicated hybrid motif"/>
    <property type="match status" value="1"/>
</dbReference>
<evidence type="ECO:0000256" key="1">
    <source>
        <dbReference type="SAM" id="Phobius"/>
    </source>
</evidence>
<dbReference type="GO" id="GO:0004222">
    <property type="term" value="F:metalloendopeptidase activity"/>
    <property type="evidence" value="ECO:0007669"/>
    <property type="project" value="TreeGrafter"/>
</dbReference>
<organism evidence="3 4">
    <name type="scientific">Apibacter mensalis</name>
    <dbReference type="NCBI Taxonomy" id="1586267"/>
    <lineage>
        <taxon>Bacteria</taxon>
        <taxon>Pseudomonadati</taxon>
        <taxon>Bacteroidota</taxon>
        <taxon>Flavobacteriia</taxon>
        <taxon>Flavobacteriales</taxon>
        <taxon>Weeksellaceae</taxon>
        <taxon>Apibacter</taxon>
    </lineage>
</organism>
<dbReference type="PANTHER" id="PTHR21666">
    <property type="entry name" value="PEPTIDASE-RELATED"/>
    <property type="match status" value="1"/>
</dbReference>
<evidence type="ECO:0000313" key="3">
    <source>
        <dbReference type="EMBL" id="CVK16046.1"/>
    </source>
</evidence>
<dbReference type="Gene3D" id="2.70.70.10">
    <property type="entry name" value="Glucose Permease (Domain IIA)"/>
    <property type="match status" value="1"/>
</dbReference>
<dbReference type="InterPro" id="IPR011055">
    <property type="entry name" value="Dup_hybrid_motif"/>
</dbReference>
<proteinExistence type="predicted"/>
<dbReference type="PANTHER" id="PTHR21666:SF270">
    <property type="entry name" value="MUREIN HYDROLASE ACTIVATOR ENVC"/>
    <property type="match status" value="1"/>
</dbReference>
<dbReference type="AlphaFoldDB" id="A0A0X3ANW3"/>
<dbReference type="Pfam" id="PF01551">
    <property type="entry name" value="Peptidase_M23"/>
    <property type="match status" value="1"/>
</dbReference>